<dbReference type="AlphaFoldDB" id="A0A1R0H360"/>
<dbReference type="STRING" id="133383.A0A1R0H360"/>
<dbReference type="PANTHER" id="PTHR21022:SF19">
    <property type="entry name" value="PREPHENATE DEHYDRATASE-RELATED"/>
    <property type="match status" value="1"/>
</dbReference>
<dbReference type="Gene3D" id="3.40.190.10">
    <property type="entry name" value="Periplasmic binding protein-like II"/>
    <property type="match status" value="2"/>
</dbReference>
<evidence type="ECO:0000313" key="9">
    <source>
        <dbReference type="EMBL" id="OLY83558.1"/>
    </source>
</evidence>
<reference evidence="9 10" key="1">
    <citation type="journal article" date="2016" name="Mol. Biol. Evol.">
        <title>Genome-Wide Survey of Gut Fungi (Harpellales) Reveals the First Horizontally Transferred Ubiquitin Gene from a Mosquito Host.</title>
        <authorList>
            <person name="Wang Y."/>
            <person name="White M.M."/>
            <person name="Kvist S."/>
            <person name="Moncalvo J.M."/>
        </authorList>
    </citation>
    <scope>NUCLEOTIDE SEQUENCE [LARGE SCALE GENOMIC DNA]</scope>
    <source>
        <strain evidence="9 10">ALG-7-W6</strain>
    </source>
</reference>
<keyword evidence="6" id="KW-0456">Lyase</keyword>
<dbReference type="UniPathway" id="UPA00121">
    <property type="reaction ID" value="UER00345"/>
</dbReference>
<dbReference type="PANTHER" id="PTHR21022">
    <property type="entry name" value="PREPHENATE DEHYDRATASE P PROTEIN"/>
    <property type="match status" value="1"/>
</dbReference>
<evidence type="ECO:0000313" key="10">
    <source>
        <dbReference type="Proteomes" id="UP000187455"/>
    </source>
</evidence>
<feature type="domain" description="ACT" evidence="8">
    <location>
        <begin position="204"/>
        <end position="295"/>
    </location>
</feature>
<dbReference type="EC" id="4.2.1.51" evidence="2"/>
<organism evidence="9 10">
    <name type="scientific">Smittium mucronatum</name>
    <dbReference type="NCBI Taxonomy" id="133383"/>
    <lineage>
        <taxon>Eukaryota</taxon>
        <taxon>Fungi</taxon>
        <taxon>Fungi incertae sedis</taxon>
        <taxon>Zoopagomycota</taxon>
        <taxon>Kickxellomycotina</taxon>
        <taxon>Harpellomycetes</taxon>
        <taxon>Harpellales</taxon>
        <taxon>Legeriomycetaceae</taxon>
        <taxon>Smittium</taxon>
    </lineage>
</organism>
<dbReference type="Gene3D" id="3.30.70.260">
    <property type="match status" value="1"/>
</dbReference>
<comment type="caution">
    <text evidence="9">The sequence shown here is derived from an EMBL/GenBank/DDBJ whole genome shotgun (WGS) entry which is preliminary data.</text>
</comment>
<dbReference type="Proteomes" id="UP000187455">
    <property type="component" value="Unassembled WGS sequence"/>
</dbReference>
<dbReference type="Pfam" id="PF00800">
    <property type="entry name" value="PDT"/>
    <property type="match status" value="1"/>
</dbReference>
<dbReference type="PIRSF" id="PIRSF001500">
    <property type="entry name" value="Chor_mut_pdt_Ppr"/>
    <property type="match status" value="1"/>
</dbReference>
<dbReference type="InterPro" id="IPR002912">
    <property type="entry name" value="ACT_dom"/>
</dbReference>
<dbReference type="InterPro" id="IPR008242">
    <property type="entry name" value="Chor_mutase/pphenate_deHydtase"/>
</dbReference>
<dbReference type="PROSITE" id="PS51671">
    <property type="entry name" value="ACT"/>
    <property type="match status" value="1"/>
</dbReference>
<keyword evidence="10" id="KW-1185">Reference proteome</keyword>
<gene>
    <name evidence="9" type="ORF">AYI68_g2301</name>
</gene>
<evidence type="ECO:0000256" key="4">
    <source>
        <dbReference type="ARBA" id="ARBA00023141"/>
    </source>
</evidence>
<dbReference type="SUPFAM" id="SSF53850">
    <property type="entry name" value="Periplasmic binding protein-like II"/>
    <property type="match status" value="1"/>
</dbReference>
<dbReference type="CDD" id="cd13630">
    <property type="entry name" value="PBP2_PDT_1"/>
    <property type="match status" value="1"/>
</dbReference>
<evidence type="ECO:0000256" key="5">
    <source>
        <dbReference type="ARBA" id="ARBA00023222"/>
    </source>
</evidence>
<name>A0A1R0H360_9FUNG</name>
<keyword evidence="3" id="KW-0028">Amino-acid biosynthesis</keyword>
<dbReference type="PROSITE" id="PS51171">
    <property type="entry name" value="PREPHENATE_DEHYDR_3"/>
    <property type="match status" value="1"/>
</dbReference>
<dbReference type="GO" id="GO:0005737">
    <property type="term" value="C:cytoplasm"/>
    <property type="evidence" value="ECO:0007669"/>
    <property type="project" value="TreeGrafter"/>
</dbReference>
<evidence type="ECO:0000259" key="7">
    <source>
        <dbReference type="PROSITE" id="PS51171"/>
    </source>
</evidence>
<accession>A0A1R0H360</accession>
<dbReference type="InterPro" id="IPR045865">
    <property type="entry name" value="ACT-like_dom_sf"/>
</dbReference>
<evidence type="ECO:0000256" key="3">
    <source>
        <dbReference type="ARBA" id="ARBA00022605"/>
    </source>
</evidence>
<dbReference type="GO" id="GO:0004664">
    <property type="term" value="F:prephenate dehydratase activity"/>
    <property type="evidence" value="ECO:0007669"/>
    <property type="project" value="UniProtKB-EC"/>
</dbReference>
<evidence type="ECO:0000256" key="1">
    <source>
        <dbReference type="ARBA" id="ARBA00004741"/>
    </source>
</evidence>
<dbReference type="CDD" id="cd04905">
    <property type="entry name" value="ACT_CM-PDT"/>
    <property type="match status" value="1"/>
</dbReference>
<sequence>MSASISLQESIKVGYLGPQGTFCHQAAKNRFGNSMTYVPCNSIGDIFSTVSKGDVNYGVIPIENIIFGSVIQTLDSFKLPSNSSIVVLSEVYLPLKQSLLSNSDLNHINKVYSHSMAFGQSMAWLKANLPKAELVEVNSTALGAQIASKEPNSAAVANSLCADMYGLNILESDISSEPGNVTRFFVIGIHNDKTIVKRAEKMLVMFTVDHSNAGALCMALGVFSKHNLNLTAINSRPANDSFKPDPKVKNWHYMFFVEAAIDSTGDYDSCSQIADQVIIDLKQSCSLVKLLGIYPNML</sequence>
<evidence type="ECO:0000256" key="2">
    <source>
        <dbReference type="ARBA" id="ARBA00013147"/>
    </source>
</evidence>
<comment type="pathway">
    <text evidence="1">Amino-acid biosynthesis; L-phenylalanine biosynthesis; phenylpyruvate from prephenate: step 1/1.</text>
</comment>
<dbReference type="EMBL" id="LSSL01000848">
    <property type="protein sequence ID" value="OLY83558.1"/>
    <property type="molecule type" value="Genomic_DNA"/>
</dbReference>
<dbReference type="OrthoDB" id="983542at2759"/>
<evidence type="ECO:0000259" key="8">
    <source>
        <dbReference type="PROSITE" id="PS51671"/>
    </source>
</evidence>
<keyword evidence="5" id="KW-0584">Phenylalanine biosynthesis</keyword>
<protein>
    <recommendedName>
        <fullName evidence="2">prephenate dehydratase</fullName>
        <ecNumber evidence="2">4.2.1.51</ecNumber>
    </recommendedName>
</protein>
<dbReference type="GO" id="GO:0009094">
    <property type="term" value="P:L-phenylalanine biosynthetic process"/>
    <property type="evidence" value="ECO:0007669"/>
    <property type="project" value="UniProtKB-UniPathway"/>
</dbReference>
<keyword evidence="4" id="KW-0057">Aromatic amino acid biosynthesis</keyword>
<dbReference type="InterPro" id="IPR001086">
    <property type="entry name" value="Preph_deHydtase"/>
</dbReference>
<evidence type="ECO:0000256" key="6">
    <source>
        <dbReference type="ARBA" id="ARBA00023239"/>
    </source>
</evidence>
<feature type="domain" description="Prephenate dehydratase" evidence="7">
    <location>
        <begin position="12"/>
        <end position="189"/>
    </location>
</feature>
<dbReference type="SUPFAM" id="SSF55021">
    <property type="entry name" value="ACT-like"/>
    <property type="match status" value="1"/>
</dbReference>
<proteinExistence type="predicted"/>